<evidence type="ECO:0000313" key="2">
    <source>
        <dbReference type="EMBL" id="GAA2725949.1"/>
    </source>
</evidence>
<name>A0ABP6GLN9_9ACTN</name>
<evidence type="ECO:0000313" key="3">
    <source>
        <dbReference type="Proteomes" id="UP001500886"/>
    </source>
</evidence>
<feature type="transmembrane region" description="Helical" evidence="1">
    <location>
        <begin position="96"/>
        <end position="113"/>
    </location>
</feature>
<gene>
    <name evidence="2" type="ORF">GCM10010315_59130</name>
</gene>
<accession>A0ABP6GLN9</accession>
<feature type="transmembrane region" description="Helical" evidence="1">
    <location>
        <begin position="125"/>
        <end position="142"/>
    </location>
</feature>
<keyword evidence="1" id="KW-1133">Transmembrane helix</keyword>
<comment type="caution">
    <text evidence="2">The sequence shown here is derived from an EMBL/GenBank/DDBJ whole genome shotgun (WGS) entry which is preliminary data.</text>
</comment>
<reference evidence="3" key="1">
    <citation type="journal article" date="2019" name="Int. J. Syst. Evol. Microbiol.">
        <title>The Global Catalogue of Microorganisms (GCM) 10K type strain sequencing project: providing services to taxonomists for standard genome sequencing and annotation.</title>
        <authorList>
            <consortium name="The Broad Institute Genomics Platform"/>
            <consortium name="The Broad Institute Genome Sequencing Center for Infectious Disease"/>
            <person name="Wu L."/>
            <person name="Ma J."/>
        </authorList>
    </citation>
    <scope>NUCLEOTIDE SEQUENCE [LARGE SCALE GENOMIC DNA]</scope>
    <source>
        <strain evidence="3">JCM 4542</strain>
    </source>
</reference>
<evidence type="ECO:0008006" key="4">
    <source>
        <dbReference type="Google" id="ProtNLM"/>
    </source>
</evidence>
<evidence type="ECO:0000256" key="1">
    <source>
        <dbReference type="SAM" id="Phobius"/>
    </source>
</evidence>
<keyword evidence="1" id="KW-0812">Transmembrane</keyword>
<feature type="transmembrane region" description="Helical" evidence="1">
    <location>
        <begin position="53"/>
        <end position="76"/>
    </location>
</feature>
<feature type="transmembrane region" description="Helical" evidence="1">
    <location>
        <begin position="245"/>
        <end position="268"/>
    </location>
</feature>
<feature type="transmembrane region" description="Helical" evidence="1">
    <location>
        <begin position="148"/>
        <end position="166"/>
    </location>
</feature>
<sequence>MTGLPPHTALRLVEAVAAAGVLLGSLERLARPRELADTSLASWPVLRLRHPRYAFGLTGAALHPVVAYPAVLWLVAARAAAAACLLAPGAAAHRPLHVALLTAVVTTGAALGLRGAGGGEGSDQVLRIVFATLLLVALHPTAAVVRLGLWFLALQACLAYFVSGIYKVTSRPWQDGTGLTGILSTRCYGHRGVATWLTARPATTRWLSRGLSTAEMLFPLVLLAPAPLVPLALAAGALFHLACAAVMGLNCFVWAFTALYPAVAWAALGQ</sequence>
<dbReference type="EMBL" id="BAAASL010000033">
    <property type="protein sequence ID" value="GAA2725949.1"/>
    <property type="molecule type" value="Genomic_DNA"/>
</dbReference>
<keyword evidence="3" id="KW-1185">Reference proteome</keyword>
<proteinExistence type="predicted"/>
<feature type="transmembrane region" description="Helical" evidence="1">
    <location>
        <begin position="217"/>
        <end position="239"/>
    </location>
</feature>
<protein>
    <recommendedName>
        <fullName evidence="4">HTTM domain-containing protein</fullName>
    </recommendedName>
</protein>
<organism evidence="2 3">
    <name type="scientific">Streptomyces luteosporeus</name>
    <dbReference type="NCBI Taxonomy" id="173856"/>
    <lineage>
        <taxon>Bacteria</taxon>
        <taxon>Bacillati</taxon>
        <taxon>Actinomycetota</taxon>
        <taxon>Actinomycetes</taxon>
        <taxon>Kitasatosporales</taxon>
        <taxon>Streptomycetaceae</taxon>
        <taxon>Streptomyces</taxon>
    </lineage>
</organism>
<dbReference type="Proteomes" id="UP001500886">
    <property type="component" value="Unassembled WGS sequence"/>
</dbReference>
<keyword evidence="1" id="KW-0472">Membrane</keyword>
<dbReference type="RefSeq" id="WP_344439875.1">
    <property type="nucleotide sequence ID" value="NZ_BAAASL010000033.1"/>
</dbReference>